<proteinExistence type="predicted"/>
<sequence>MHRRSSFPFHHGYKNILLPPLLHRKKRLSTKKESFDIFMPSCFTRIRETKAEHPEPRDKILLRILKHLFASSLPTRLRKLFFPIYLYKQKYWDIKTGEEREKTNRKTNSWRYFSLPRSKDVVRLSQRKEKEP</sequence>
<reference evidence="1" key="1">
    <citation type="submission" date="2020-08" db="EMBL/GenBank/DDBJ databases">
        <title>Multicomponent nature underlies the extraordinary mechanical properties of spider dragline silk.</title>
        <authorList>
            <person name="Kono N."/>
            <person name="Nakamura H."/>
            <person name="Mori M."/>
            <person name="Yoshida Y."/>
            <person name="Ohtoshi R."/>
            <person name="Malay A.D."/>
            <person name="Moran D.A.P."/>
            <person name="Tomita M."/>
            <person name="Numata K."/>
            <person name="Arakawa K."/>
        </authorList>
    </citation>
    <scope>NUCLEOTIDE SEQUENCE</scope>
</reference>
<organism evidence="1 2">
    <name type="scientific">Trichonephila inaurata madagascariensis</name>
    <dbReference type="NCBI Taxonomy" id="2747483"/>
    <lineage>
        <taxon>Eukaryota</taxon>
        <taxon>Metazoa</taxon>
        <taxon>Ecdysozoa</taxon>
        <taxon>Arthropoda</taxon>
        <taxon>Chelicerata</taxon>
        <taxon>Arachnida</taxon>
        <taxon>Araneae</taxon>
        <taxon>Araneomorphae</taxon>
        <taxon>Entelegynae</taxon>
        <taxon>Araneoidea</taxon>
        <taxon>Nephilidae</taxon>
        <taxon>Trichonephila</taxon>
        <taxon>Trichonephila inaurata</taxon>
    </lineage>
</organism>
<evidence type="ECO:0000313" key="2">
    <source>
        <dbReference type="Proteomes" id="UP000886998"/>
    </source>
</evidence>
<dbReference type="AlphaFoldDB" id="A0A8X6WLA4"/>
<name>A0A8X6WLA4_9ARAC</name>
<comment type="caution">
    <text evidence="1">The sequence shown here is derived from an EMBL/GenBank/DDBJ whole genome shotgun (WGS) entry which is preliminary data.</text>
</comment>
<gene>
    <name evidence="1" type="ORF">TNIN_336881</name>
</gene>
<keyword evidence="2" id="KW-1185">Reference proteome</keyword>
<accession>A0A8X6WLA4</accession>
<dbReference type="EMBL" id="BMAV01000198">
    <property type="protein sequence ID" value="GFY37252.1"/>
    <property type="molecule type" value="Genomic_DNA"/>
</dbReference>
<protein>
    <submittedName>
        <fullName evidence="1">Uncharacterized protein</fullName>
    </submittedName>
</protein>
<dbReference type="Proteomes" id="UP000886998">
    <property type="component" value="Unassembled WGS sequence"/>
</dbReference>
<evidence type="ECO:0000313" key="1">
    <source>
        <dbReference type="EMBL" id="GFY37252.1"/>
    </source>
</evidence>